<dbReference type="PANTHER" id="PTHR24243:SF230">
    <property type="entry name" value="G-PROTEIN COUPLED RECEPTORS FAMILY 1 PROFILE DOMAIN-CONTAINING PROTEIN"/>
    <property type="match status" value="1"/>
</dbReference>
<feature type="transmembrane region" description="Helical" evidence="8">
    <location>
        <begin position="220"/>
        <end position="241"/>
    </location>
</feature>
<dbReference type="InterPro" id="IPR000276">
    <property type="entry name" value="GPCR_Rhodpsn"/>
</dbReference>
<evidence type="ECO:0000313" key="10">
    <source>
        <dbReference type="EMBL" id="CAL1540672.1"/>
    </source>
</evidence>
<dbReference type="SUPFAM" id="SSF81321">
    <property type="entry name" value="Family A G protein-coupled receptor-like"/>
    <property type="match status" value="1"/>
</dbReference>
<feature type="domain" description="G-protein coupled receptors family 1 profile" evidence="9">
    <location>
        <begin position="8"/>
        <end position="275"/>
    </location>
</feature>
<feature type="transmembrane region" description="Helical" evidence="8">
    <location>
        <begin position="253"/>
        <end position="277"/>
    </location>
</feature>
<feature type="transmembrane region" description="Helical" evidence="8">
    <location>
        <begin position="66"/>
        <end position="84"/>
    </location>
</feature>
<keyword evidence="2 8" id="KW-0812">Transmembrane</keyword>
<comment type="subcellular location">
    <subcellularLocation>
        <location evidence="1">Membrane</location>
        <topology evidence="1">Multi-pass membrane protein</topology>
    </subcellularLocation>
</comment>
<keyword evidence="3 8" id="KW-1133">Transmembrane helix</keyword>
<evidence type="ECO:0000256" key="8">
    <source>
        <dbReference type="SAM" id="Phobius"/>
    </source>
</evidence>
<keyword evidence="6" id="KW-0675">Receptor</keyword>
<sequence length="284" mass="32158">FYFIGLPGNTLSIVTILSMESISPATILVAILASCDIGALISKLALNRMINQNVYFGSVGCKLVNTLTLSFAMIANWTLVLICLERFIAVRFPLQKVYLATKHRCTVAAVTLSVFIAALASAFFVMLYDADDTGYVCVTTQMSGEMIFLTQLLFYVVFPLAFIAAFTSGTVMTLCAYQRQRRTMFRKRGWPDSETRQTTGNFKNNLLFARHERREKTINVLVIFTGVLFIVIHIPPCIFFLGFTDSYINEAKWYLTIIVHYLILDTSHILNFFIFFLTAGKFRK</sequence>
<dbReference type="GO" id="GO:0004930">
    <property type="term" value="F:G protein-coupled receptor activity"/>
    <property type="evidence" value="ECO:0007669"/>
    <property type="project" value="UniProtKB-KW"/>
</dbReference>
<keyword evidence="11" id="KW-1185">Reference proteome</keyword>
<protein>
    <recommendedName>
        <fullName evidence="9">G-protein coupled receptors family 1 profile domain-containing protein</fullName>
    </recommendedName>
</protein>
<evidence type="ECO:0000256" key="7">
    <source>
        <dbReference type="ARBA" id="ARBA00023224"/>
    </source>
</evidence>
<dbReference type="GO" id="GO:0005886">
    <property type="term" value="C:plasma membrane"/>
    <property type="evidence" value="ECO:0007669"/>
    <property type="project" value="TreeGrafter"/>
</dbReference>
<evidence type="ECO:0000256" key="5">
    <source>
        <dbReference type="ARBA" id="ARBA00023136"/>
    </source>
</evidence>
<evidence type="ECO:0000256" key="6">
    <source>
        <dbReference type="ARBA" id="ARBA00023170"/>
    </source>
</evidence>
<evidence type="ECO:0000256" key="1">
    <source>
        <dbReference type="ARBA" id="ARBA00004141"/>
    </source>
</evidence>
<feature type="non-terminal residue" evidence="10">
    <location>
        <position position="1"/>
    </location>
</feature>
<keyword evidence="4" id="KW-0297">G-protein coupled receptor</keyword>
<dbReference type="AlphaFoldDB" id="A0AAV2I200"/>
<gene>
    <name evidence="10" type="ORF">GSLYS_00014321001</name>
</gene>
<dbReference type="PROSITE" id="PS50262">
    <property type="entry name" value="G_PROTEIN_RECEP_F1_2"/>
    <property type="match status" value="1"/>
</dbReference>
<keyword evidence="7" id="KW-0807">Transducer</keyword>
<evidence type="ECO:0000256" key="2">
    <source>
        <dbReference type="ARBA" id="ARBA00022692"/>
    </source>
</evidence>
<name>A0AAV2I200_LYMST</name>
<proteinExistence type="predicted"/>
<reference evidence="10 11" key="1">
    <citation type="submission" date="2024-04" db="EMBL/GenBank/DDBJ databases">
        <authorList>
            <consortium name="Genoscope - CEA"/>
            <person name="William W."/>
        </authorList>
    </citation>
    <scope>NUCLEOTIDE SEQUENCE [LARGE SCALE GENOMIC DNA]</scope>
</reference>
<feature type="non-terminal residue" evidence="10">
    <location>
        <position position="284"/>
    </location>
</feature>
<dbReference type="PANTHER" id="PTHR24243">
    <property type="entry name" value="G-PROTEIN COUPLED RECEPTOR"/>
    <property type="match status" value="1"/>
</dbReference>
<evidence type="ECO:0000256" key="4">
    <source>
        <dbReference type="ARBA" id="ARBA00023040"/>
    </source>
</evidence>
<feature type="transmembrane region" description="Helical" evidence="8">
    <location>
        <begin position="148"/>
        <end position="177"/>
    </location>
</feature>
<dbReference type="EMBL" id="CAXITT010000392">
    <property type="protein sequence ID" value="CAL1540672.1"/>
    <property type="molecule type" value="Genomic_DNA"/>
</dbReference>
<dbReference type="InterPro" id="IPR017452">
    <property type="entry name" value="GPCR_Rhodpsn_7TM"/>
</dbReference>
<dbReference type="Proteomes" id="UP001497497">
    <property type="component" value="Unassembled WGS sequence"/>
</dbReference>
<evidence type="ECO:0000313" key="11">
    <source>
        <dbReference type="Proteomes" id="UP001497497"/>
    </source>
</evidence>
<dbReference type="PROSITE" id="PS00237">
    <property type="entry name" value="G_PROTEIN_RECEP_F1_1"/>
    <property type="match status" value="1"/>
</dbReference>
<dbReference type="Gene3D" id="1.20.1070.10">
    <property type="entry name" value="Rhodopsin 7-helix transmembrane proteins"/>
    <property type="match status" value="1"/>
</dbReference>
<evidence type="ECO:0000256" key="3">
    <source>
        <dbReference type="ARBA" id="ARBA00022989"/>
    </source>
</evidence>
<organism evidence="10 11">
    <name type="scientific">Lymnaea stagnalis</name>
    <name type="common">Great pond snail</name>
    <name type="synonym">Helix stagnalis</name>
    <dbReference type="NCBI Taxonomy" id="6523"/>
    <lineage>
        <taxon>Eukaryota</taxon>
        <taxon>Metazoa</taxon>
        <taxon>Spiralia</taxon>
        <taxon>Lophotrochozoa</taxon>
        <taxon>Mollusca</taxon>
        <taxon>Gastropoda</taxon>
        <taxon>Heterobranchia</taxon>
        <taxon>Euthyneura</taxon>
        <taxon>Panpulmonata</taxon>
        <taxon>Hygrophila</taxon>
        <taxon>Lymnaeoidea</taxon>
        <taxon>Lymnaeidae</taxon>
        <taxon>Lymnaea</taxon>
    </lineage>
</organism>
<comment type="caution">
    <text evidence="10">The sequence shown here is derived from an EMBL/GenBank/DDBJ whole genome shotgun (WGS) entry which is preliminary data.</text>
</comment>
<evidence type="ECO:0000259" key="9">
    <source>
        <dbReference type="PROSITE" id="PS50262"/>
    </source>
</evidence>
<accession>A0AAV2I200</accession>
<dbReference type="Pfam" id="PF00001">
    <property type="entry name" value="7tm_1"/>
    <property type="match status" value="1"/>
</dbReference>
<keyword evidence="5 8" id="KW-0472">Membrane</keyword>
<feature type="transmembrane region" description="Helical" evidence="8">
    <location>
        <begin position="105"/>
        <end position="128"/>
    </location>
</feature>